<dbReference type="Pfam" id="PF00481">
    <property type="entry name" value="PP2C"/>
    <property type="match status" value="1"/>
</dbReference>
<dbReference type="GO" id="GO:0046872">
    <property type="term" value="F:metal ion binding"/>
    <property type="evidence" value="ECO:0007669"/>
    <property type="project" value="UniProtKB-KW"/>
</dbReference>
<dbReference type="CTD" id="152926"/>
<keyword evidence="7" id="KW-1185">Reference proteome</keyword>
<protein>
    <recommendedName>
        <fullName evidence="5">PPM-type phosphatase domain-containing protein</fullName>
    </recommendedName>
</protein>
<dbReference type="SUPFAM" id="SSF81606">
    <property type="entry name" value="PP2C-like"/>
    <property type="match status" value="1"/>
</dbReference>
<dbReference type="Proteomes" id="UP000887568">
    <property type="component" value="Unplaced"/>
</dbReference>
<dbReference type="AlphaFoldDB" id="A0A914AA19"/>
<dbReference type="PANTHER" id="PTHR47992">
    <property type="entry name" value="PROTEIN PHOSPHATASE"/>
    <property type="match status" value="1"/>
</dbReference>
<proteinExistence type="inferred from homology"/>
<keyword evidence="3 4" id="KW-0904">Protein phosphatase</keyword>
<name>A0A914AA19_PATMI</name>
<dbReference type="SMART" id="SM00332">
    <property type="entry name" value="PP2Cc"/>
    <property type="match status" value="1"/>
</dbReference>
<dbReference type="InterPro" id="IPR036457">
    <property type="entry name" value="PPM-type-like_dom_sf"/>
</dbReference>
<evidence type="ECO:0000256" key="3">
    <source>
        <dbReference type="ARBA" id="ARBA00022912"/>
    </source>
</evidence>
<dbReference type="SMART" id="SM00331">
    <property type="entry name" value="PP2C_SIG"/>
    <property type="match status" value="1"/>
</dbReference>
<evidence type="ECO:0000259" key="5">
    <source>
        <dbReference type="PROSITE" id="PS51746"/>
    </source>
</evidence>
<evidence type="ECO:0000256" key="1">
    <source>
        <dbReference type="ARBA" id="ARBA00022723"/>
    </source>
</evidence>
<dbReference type="GeneID" id="119731578"/>
<organism evidence="6 7">
    <name type="scientific">Patiria miniata</name>
    <name type="common">Bat star</name>
    <name type="synonym">Asterina miniata</name>
    <dbReference type="NCBI Taxonomy" id="46514"/>
    <lineage>
        <taxon>Eukaryota</taxon>
        <taxon>Metazoa</taxon>
        <taxon>Echinodermata</taxon>
        <taxon>Eleutherozoa</taxon>
        <taxon>Asterozoa</taxon>
        <taxon>Asteroidea</taxon>
        <taxon>Valvatacea</taxon>
        <taxon>Valvatida</taxon>
        <taxon>Asterinidae</taxon>
        <taxon>Patiria</taxon>
    </lineage>
</organism>
<dbReference type="GO" id="GO:0004722">
    <property type="term" value="F:protein serine/threonine phosphatase activity"/>
    <property type="evidence" value="ECO:0007669"/>
    <property type="project" value="InterPro"/>
</dbReference>
<dbReference type="EnsemblMetazoa" id="XM_038204769.1">
    <property type="protein sequence ID" value="XP_038060697.1"/>
    <property type="gene ID" value="LOC119731578"/>
</dbReference>
<dbReference type="RefSeq" id="XP_038060697.1">
    <property type="nucleotide sequence ID" value="XM_038204769.1"/>
</dbReference>
<reference evidence="6" key="1">
    <citation type="submission" date="2022-11" db="UniProtKB">
        <authorList>
            <consortium name="EnsemblMetazoa"/>
        </authorList>
    </citation>
    <scope>IDENTIFICATION</scope>
</reference>
<evidence type="ECO:0000313" key="6">
    <source>
        <dbReference type="EnsemblMetazoa" id="XP_038060697.1"/>
    </source>
</evidence>
<evidence type="ECO:0000256" key="2">
    <source>
        <dbReference type="ARBA" id="ARBA00022801"/>
    </source>
</evidence>
<dbReference type="PROSITE" id="PS01032">
    <property type="entry name" value="PPM_1"/>
    <property type="match status" value="1"/>
</dbReference>
<dbReference type="OrthoDB" id="416093at2759"/>
<dbReference type="CDD" id="cd00143">
    <property type="entry name" value="PP2Cc"/>
    <property type="match status" value="1"/>
</dbReference>
<evidence type="ECO:0000313" key="7">
    <source>
        <dbReference type="Proteomes" id="UP000887568"/>
    </source>
</evidence>
<feature type="domain" description="PPM-type phosphatase" evidence="5">
    <location>
        <begin position="140"/>
        <end position="393"/>
    </location>
</feature>
<sequence>MQNTTRRILFILKYPTQKVCEPLKRYISTLGGGYCSQRRDAGASHNASVNTWCKGCARNVSKSLTTNLRYYSMQRIFLNKWRTDTDVLFKNSHDSRNFSWRNRPPDWDSYGTWENRIEEPILLQQSIKHGIPIPKISLSNVGAESLIGRRLTNEDRIRMVELAPNLLYFGIFDGHGGATAADYASCNLEHHIGYWLWNEYDLQVVLKRSFEDLENRFARHLHMDIRDPALENSGTTATVCLLRNGNELVVANVGDSRAILCRKGKAVRLSRDHQPEVDTERERIEASNGFISWNSKGQPLVNGALTMTRSIGDGPLKRYGVIAQPETKSVEIKHSKDSMLILVTDGIISVMTDQEVCDSVNQCHDPPTAANFVADQALQFGSEDNASIVVVPLARWGYETGNSSVRTMRWFERSKS</sequence>
<accession>A0A914AA19</accession>
<dbReference type="Gene3D" id="3.60.40.10">
    <property type="entry name" value="PPM-type phosphatase domain"/>
    <property type="match status" value="1"/>
</dbReference>
<dbReference type="InterPro" id="IPR000222">
    <property type="entry name" value="PP2C_BS"/>
</dbReference>
<dbReference type="PROSITE" id="PS51746">
    <property type="entry name" value="PPM_2"/>
    <property type="match status" value="1"/>
</dbReference>
<comment type="similarity">
    <text evidence="4">Belongs to the PP2C family.</text>
</comment>
<dbReference type="InterPro" id="IPR015655">
    <property type="entry name" value="PP2C"/>
</dbReference>
<dbReference type="InterPro" id="IPR001932">
    <property type="entry name" value="PPM-type_phosphatase-like_dom"/>
</dbReference>
<keyword evidence="1" id="KW-0479">Metal-binding</keyword>
<dbReference type="OMA" id="KGHANKL"/>
<evidence type="ECO:0000256" key="4">
    <source>
        <dbReference type="RuleBase" id="RU003465"/>
    </source>
</evidence>
<keyword evidence="2 4" id="KW-0378">Hydrolase</keyword>